<accession>A0A1Z5YY05</accession>
<proteinExistence type="predicted"/>
<dbReference type="Proteomes" id="UP000196086">
    <property type="component" value="Unassembled WGS sequence"/>
</dbReference>
<dbReference type="CDD" id="cd04186">
    <property type="entry name" value="GT_2_like_c"/>
    <property type="match status" value="1"/>
</dbReference>
<name>A0A1Z5YY05_9PROT</name>
<dbReference type="InterPro" id="IPR001173">
    <property type="entry name" value="Glyco_trans_2-like"/>
</dbReference>
<dbReference type="GO" id="GO:0016740">
    <property type="term" value="F:transferase activity"/>
    <property type="evidence" value="ECO:0007669"/>
    <property type="project" value="UniProtKB-KW"/>
</dbReference>
<keyword evidence="2" id="KW-0808">Transferase</keyword>
<feature type="domain" description="Glycosyltransferase 2-like" evidence="1">
    <location>
        <begin position="348"/>
        <end position="462"/>
    </location>
</feature>
<sequence>MSLSKMSKKIDWAAFDLEWYKKRYQRVLSFFNLVEDEAVRDFYDQKGAALKHSPNPFFDEAWYLMRYPAVQDLIAAGEFKTGFEHYQKVGFWAHNPHWLFDEDYYRRTFLDFSREKLEESGIRNGYDHYLNQGSRLLCPSSMFFDPSFFLQEVPDFSFDTEEGPYVTLLRSMPDRSLYSKRLSWYFDPEWYVENYPEVQTDGPLWYGPLHHYLANPEPENYDPNAYFSEKFYAQAYEDVAGAVKHGAFRNCYEHFVKCGQYELRQPAVDVKLRAYADNPKVKSEVAAQTYPSFFVHYMAHGGIVEETGYTPEEIEFISKNVYQSMCRVRLPLLLRANLSFAYETPDLSVIMVAHNNFAMTMTALGSLRQNYAGQIQVILVDSGSSDEVRHIENYVQGLDVIRTLGNVGFLAGCNEALEFVKADYTLYLNNDLELMPHAIEAALARFVKEPQTGAVGAKLVRTNGLLQEAGCSVWRDGSVSGYLRDQLPDVPEANYVRSVDFCSGAFLLVQTKLLKDLSGFDPDYAPAYFEETDLCVRINQLGLDVVYDPAVVVLHYEYGTSGTLESNQMMLRNQQKFIEKNRSYLENRPVRQANQVLHARSAYPATKRVLVIEDFLPFRHLGSGFTRSNDIITVMVNCLGCHVTVYPVFRPMGVVEDTYTGFPDRAEVMWNKGMEDLAGFLKSRPGYYDVIWMARTHNAERLAPILSECSGALAGCSVVLDTEAVAAGRELQKWALRGEQPQHTLEEMLQKEFRAAGVARKFVAVNERDAATLRRLGMEDVSVLGHLQQAHTAAPGYDARKDILFVGAVHDKDSPNLDSLIWFANEVLPLLDGKLPDAVKFTVCGFVNPEIDLKKLLPHPRVDVVGRVNSVTPYYDSHRVFVAPTRFAGGIPYKLHEAAAHGVPIVASSILCDQVGWQSGQDLMAAETGRAAAFADAILRLYQDKDLWEMVQQNELRRIAQENQPEAYIKTIQNILAAPKGSAWHSC</sequence>
<dbReference type="PANTHER" id="PTHR43179:SF7">
    <property type="entry name" value="RHAMNOSYLTRANSFERASE WBBL"/>
    <property type="match status" value="1"/>
</dbReference>
<evidence type="ECO:0000259" key="1">
    <source>
        <dbReference type="Pfam" id="PF00535"/>
    </source>
</evidence>
<gene>
    <name evidence="2" type="ORF">HK14_12210</name>
</gene>
<dbReference type="CDD" id="cd03801">
    <property type="entry name" value="GT4_PimA-like"/>
    <property type="match status" value="1"/>
</dbReference>
<evidence type="ECO:0000313" key="3">
    <source>
        <dbReference type="Proteomes" id="UP000196086"/>
    </source>
</evidence>
<evidence type="ECO:0000313" key="2">
    <source>
        <dbReference type="EMBL" id="OUJ04232.1"/>
    </source>
</evidence>
<dbReference type="AlphaFoldDB" id="A0A1Z5YY05"/>
<protein>
    <submittedName>
        <fullName evidence="2">Glycosyl transferase</fullName>
    </submittedName>
</protein>
<dbReference type="EMBL" id="JOMQ01000006">
    <property type="protein sequence ID" value="OUJ04232.1"/>
    <property type="molecule type" value="Genomic_DNA"/>
</dbReference>
<dbReference type="Pfam" id="PF00535">
    <property type="entry name" value="Glycos_transf_2"/>
    <property type="match status" value="1"/>
</dbReference>
<dbReference type="Gene3D" id="3.40.50.2000">
    <property type="entry name" value="Glycogen Phosphorylase B"/>
    <property type="match status" value="1"/>
</dbReference>
<dbReference type="SUPFAM" id="SSF53448">
    <property type="entry name" value="Nucleotide-diphospho-sugar transferases"/>
    <property type="match status" value="1"/>
</dbReference>
<organism evidence="2 3">
    <name type="scientific">Acetobacter cibinongensis</name>
    <dbReference type="NCBI Taxonomy" id="146475"/>
    <lineage>
        <taxon>Bacteria</taxon>
        <taxon>Pseudomonadati</taxon>
        <taxon>Pseudomonadota</taxon>
        <taxon>Alphaproteobacteria</taxon>
        <taxon>Acetobacterales</taxon>
        <taxon>Acetobacteraceae</taxon>
        <taxon>Acetobacter</taxon>
    </lineage>
</organism>
<dbReference type="InterPro" id="IPR029044">
    <property type="entry name" value="Nucleotide-diphossugar_trans"/>
</dbReference>
<comment type="caution">
    <text evidence="2">The sequence shown here is derived from an EMBL/GenBank/DDBJ whole genome shotgun (WGS) entry which is preliminary data.</text>
</comment>
<reference evidence="2 3" key="1">
    <citation type="submission" date="2014-06" db="EMBL/GenBank/DDBJ databases">
        <authorList>
            <person name="Ju J."/>
            <person name="Zhang J."/>
        </authorList>
    </citation>
    <scope>NUCLEOTIDE SEQUENCE [LARGE SCALE GENOMIC DNA]</scope>
    <source>
        <strain evidence="2 3">DsW_47</strain>
    </source>
</reference>
<dbReference type="Pfam" id="PF13692">
    <property type="entry name" value="Glyco_trans_1_4"/>
    <property type="match status" value="1"/>
</dbReference>
<dbReference type="OrthoDB" id="9783791at2"/>
<dbReference type="SUPFAM" id="SSF53756">
    <property type="entry name" value="UDP-Glycosyltransferase/glycogen phosphorylase"/>
    <property type="match status" value="1"/>
</dbReference>
<dbReference type="PANTHER" id="PTHR43179">
    <property type="entry name" value="RHAMNOSYLTRANSFERASE WBBL"/>
    <property type="match status" value="1"/>
</dbReference>
<dbReference type="Gene3D" id="3.90.550.10">
    <property type="entry name" value="Spore Coat Polysaccharide Biosynthesis Protein SpsA, Chain A"/>
    <property type="match status" value="1"/>
</dbReference>